<dbReference type="Pfam" id="PF01809">
    <property type="entry name" value="YidD"/>
    <property type="match status" value="1"/>
</dbReference>
<keyword evidence="1" id="KW-1003">Cell membrane</keyword>
<dbReference type="PANTHER" id="PTHR33383:SF1">
    <property type="entry name" value="MEMBRANE PROTEIN INSERTION EFFICIENCY FACTOR-RELATED"/>
    <property type="match status" value="1"/>
</dbReference>
<evidence type="ECO:0000313" key="2">
    <source>
        <dbReference type="EMBL" id="WRS39010.1"/>
    </source>
</evidence>
<dbReference type="InterPro" id="IPR002696">
    <property type="entry name" value="Membr_insert_effic_factor_YidD"/>
</dbReference>
<evidence type="ECO:0000313" key="3">
    <source>
        <dbReference type="Proteomes" id="UP001334732"/>
    </source>
</evidence>
<comment type="subcellular location">
    <subcellularLocation>
        <location evidence="1">Cell membrane</location>
        <topology evidence="1">Peripheral membrane protein</topology>
        <orientation evidence="1">Cytoplasmic side</orientation>
    </subcellularLocation>
</comment>
<proteinExistence type="inferred from homology"/>
<dbReference type="NCBIfam" id="TIGR00278">
    <property type="entry name" value="membrane protein insertion efficiency factor YidD"/>
    <property type="match status" value="1"/>
</dbReference>
<name>A0ABZ1CJ77_9PROT</name>
<comment type="function">
    <text evidence="1">Could be involved in insertion of integral membrane proteins into the membrane.</text>
</comment>
<dbReference type="PANTHER" id="PTHR33383">
    <property type="entry name" value="MEMBRANE PROTEIN INSERTION EFFICIENCY FACTOR-RELATED"/>
    <property type="match status" value="1"/>
</dbReference>
<dbReference type="HAMAP" id="MF_00386">
    <property type="entry name" value="UPF0161_YidD"/>
    <property type="match status" value="1"/>
</dbReference>
<organism evidence="2 3">
    <name type="scientific">Thiobacillus sedimenti</name>
    <dbReference type="NCBI Taxonomy" id="3110231"/>
    <lineage>
        <taxon>Bacteria</taxon>
        <taxon>Pseudomonadati</taxon>
        <taxon>Pseudomonadota</taxon>
        <taxon>Betaproteobacteria</taxon>
        <taxon>Nitrosomonadales</taxon>
        <taxon>Thiobacillaceae</taxon>
        <taxon>Thiobacillus</taxon>
    </lineage>
</organism>
<sequence>MNLAQRFLIGAIRVYQLALSPWLGRQCRFLPTCSEYGKEAIEKHGALKGSWLAAKRIGRCRPGCAHGHDPVPPVDPPRR</sequence>
<dbReference type="EMBL" id="CP141769">
    <property type="protein sequence ID" value="WRS39010.1"/>
    <property type="molecule type" value="Genomic_DNA"/>
</dbReference>
<evidence type="ECO:0000256" key="1">
    <source>
        <dbReference type="HAMAP-Rule" id="MF_00386"/>
    </source>
</evidence>
<accession>A0ABZ1CJ77</accession>
<gene>
    <name evidence="2" type="primary">yidD</name>
    <name evidence="2" type="ORF">VA613_13515</name>
</gene>
<protein>
    <recommendedName>
        <fullName evidence="1">Putative membrane protein insertion efficiency factor</fullName>
    </recommendedName>
</protein>
<reference evidence="2 3" key="1">
    <citation type="submission" date="2023-12" db="EMBL/GenBank/DDBJ databases">
        <title>Thiobacillus sedimentum sp. nov., a chemolithoautotrophic sulfur-oxidizing bacterium isolated from freshwater sediment.</title>
        <authorList>
            <person name="Luo J."/>
            <person name="Dai C."/>
        </authorList>
    </citation>
    <scope>NUCLEOTIDE SEQUENCE [LARGE SCALE GENOMIC DNA]</scope>
    <source>
        <strain evidence="2 3">SCUT-2</strain>
    </source>
</reference>
<dbReference type="RefSeq" id="WP_324779542.1">
    <property type="nucleotide sequence ID" value="NZ_CP141769.1"/>
</dbReference>
<comment type="similarity">
    <text evidence="1">Belongs to the UPF0161 family.</text>
</comment>
<dbReference type="SMART" id="SM01234">
    <property type="entry name" value="Haemolytic"/>
    <property type="match status" value="1"/>
</dbReference>
<keyword evidence="1" id="KW-0472">Membrane</keyword>
<dbReference type="Proteomes" id="UP001334732">
    <property type="component" value="Chromosome"/>
</dbReference>
<keyword evidence="3" id="KW-1185">Reference proteome</keyword>